<protein>
    <submittedName>
        <fullName evidence="2">Uncharacterized protein</fullName>
    </submittedName>
</protein>
<accession>A0ABX0NPE8</accession>
<evidence type="ECO:0000313" key="2">
    <source>
        <dbReference type="EMBL" id="NHZ88666.1"/>
    </source>
</evidence>
<feature type="signal peptide" evidence="1">
    <location>
        <begin position="1"/>
        <end position="21"/>
    </location>
</feature>
<reference evidence="2 3" key="1">
    <citation type="submission" date="2019-10" db="EMBL/GenBank/DDBJ databases">
        <title>Taxonomy of Antarctic Massilia spp.: description of Massilia rubra sp. nov., Massilia aquatica sp. nov., Massilia mucilaginosa sp. nov., Massilia frigida sp. nov. isolated from streams, lakes and regoliths.</title>
        <authorList>
            <person name="Holochova P."/>
            <person name="Sedlacek I."/>
            <person name="Kralova S."/>
            <person name="Maslanova I."/>
            <person name="Busse H.-J."/>
            <person name="Stankova E."/>
            <person name="Vrbovska V."/>
            <person name="Kovarovic V."/>
            <person name="Bartak M."/>
            <person name="Svec P."/>
            <person name="Pantucek R."/>
        </authorList>
    </citation>
    <scope>NUCLEOTIDE SEQUENCE [LARGE SCALE GENOMIC DNA]</scope>
    <source>
        <strain evidence="2 3">CCM 8733</strain>
    </source>
</reference>
<comment type="caution">
    <text evidence="2">The sequence shown here is derived from an EMBL/GenBank/DDBJ whole genome shotgun (WGS) entry which is preliminary data.</text>
</comment>
<sequence length="61" mass="6265">MKLLMTAAAPCLAYGAGHACAIGTTDKDAIAMVDPSGKIAPKTTCLQRVDDVIAQAGIYKN</sequence>
<dbReference type="RefSeq" id="WP_166871674.1">
    <property type="nucleotide sequence ID" value="NZ_WHJH01000005.1"/>
</dbReference>
<keyword evidence="1" id="KW-0732">Signal</keyword>
<feature type="chain" id="PRO_5046757049" evidence="1">
    <location>
        <begin position="22"/>
        <end position="61"/>
    </location>
</feature>
<evidence type="ECO:0000313" key="3">
    <source>
        <dbReference type="Proteomes" id="UP000609726"/>
    </source>
</evidence>
<dbReference type="Proteomes" id="UP000609726">
    <property type="component" value="Unassembled WGS sequence"/>
</dbReference>
<name>A0ABX0NPE8_9BURK</name>
<proteinExistence type="predicted"/>
<dbReference type="EMBL" id="WHJH01000005">
    <property type="protein sequence ID" value="NHZ88666.1"/>
    <property type="molecule type" value="Genomic_DNA"/>
</dbReference>
<evidence type="ECO:0000256" key="1">
    <source>
        <dbReference type="SAM" id="SignalP"/>
    </source>
</evidence>
<gene>
    <name evidence="2" type="ORF">F2P45_06455</name>
</gene>
<keyword evidence="3" id="KW-1185">Reference proteome</keyword>
<organism evidence="2 3">
    <name type="scientific">Massilia mucilaginosa</name>
    <dbReference type="NCBI Taxonomy" id="2609282"/>
    <lineage>
        <taxon>Bacteria</taxon>
        <taxon>Pseudomonadati</taxon>
        <taxon>Pseudomonadota</taxon>
        <taxon>Betaproteobacteria</taxon>
        <taxon>Burkholderiales</taxon>
        <taxon>Oxalobacteraceae</taxon>
        <taxon>Telluria group</taxon>
        <taxon>Massilia</taxon>
    </lineage>
</organism>